<evidence type="ECO:0000256" key="2">
    <source>
        <dbReference type="ARBA" id="ARBA00023125"/>
    </source>
</evidence>
<protein>
    <submittedName>
        <fullName evidence="5">AraC family transcriptional regulator</fullName>
    </submittedName>
</protein>
<feature type="domain" description="HTH araC/xylS-type" evidence="4">
    <location>
        <begin position="260"/>
        <end position="357"/>
    </location>
</feature>
<dbReference type="EMBL" id="JAARWN010000014">
    <property type="protein sequence ID" value="MBC1937234.1"/>
    <property type="molecule type" value="Genomic_DNA"/>
</dbReference>
<dbReference type="SUPFAM" id="SSF51182">
    <property type="entry name" value="RmlC-like cupins"/>
    <property type="match status" value="1"/>
</dbReference>
<dbReference type="GO" id="GO:0043565">
    <property type="term" value="F:sequence-specific DNA binding"/>
    <property type="evidence" value="ECO:0007669"/>
    <property type="project" value="InterPro"/>
</dbReference>
<organism evidence="5 6">
    <name type="scientific">Listeria grandensis</name>
    <dbReference type="NCBI Taxonomy" id="1494963"/>
    <lineage>
        <taxon>Bacteria</taxon>
        <taxon>Bacillati</taxon>
        <taxon>Bacillota</taxon>
        <taxon>Bacilli</taxon>
        <taxon>Bacillales</taxon>
        <taxon>Listeriaceae</taxon>
        <taxon>Listeria</taxon>
    </lineage>
</organism>
<keyword evidence="3" id="KW-0804">Transcription</keyword>
<dbReference type="Gene3D" id="1.10.10.60">
    <property type="entry name" value="Homeodomain-like"/>
    <property type="match status" value="2"/>
</dbReference>
<evidence type="ECO:0000313" key="6">
    <source>
        <dbReference type="Proteomes" id="UP000535908"/>
    </source>
</evidence>
<dbReference type="SUPFAM" id="SSF46689">
    <property type="entry name" value="Homeodomain-like"/>
    <property type="match status" value="1"/>
</dbReference>
<proteinExistence type="predicted"/>
<dbReference type="RefSeq" id="WP_185526858.1">
    <property type="nucleotide sequence ID" value="NZ_JAARWN010000014.1"/>
</dbReference>
<dbReference type="GO" id="GO:0003700">
    <property type="term" value="F:DNA-binding transcription factor activity"/>
    <property type="evidence" value="ECO:0007669"/>
    <property type="project" value="InterPro"/>
</dbReference>
<dbReference type="PROSITE" id="PS01124">
    <property type="entry name" value="HTH_ARAC_FAMILY_2"/>
    <property type="match status" value="1"/>
</dbReference>
<dbReference type="Proteomes" id="UP000535908">
    <property type="component" value="Unassembled WGS sequence"/>
</dbReference>
<dbReference type="InterPro" id="IPR014710">
    <property type="entry name" value="RmlC-like_jellyroll"/>
</dbReference>
<dbReference type="AlphaFoldDB" id="A0A7X0Y634"/>
<sequence length="359" mass="42209">MPLRDLFSDELDARPHTLGVEDLKKMQMPTTMHLTQGGELSFDDELYLTRWSVENGIFDSKMSFLEKLEESFHADLADFEGYGGIVYEEAALAKTEFITPMHKNRHIELCFVVEGTFRLRVQKEDVTLYPGEVLMLDCNTLHADYIQNKDCKVIFLGISQRMLDETVISNVNEISMVKFLKMALVEEKTRSEYIKFTPRTNKRKMENVLLRMFEEISAKDFGYILIMKGLLSRLLNTLTMECDYHFIKSEQKGYRQLLYHEIEKYIEVNYRDIKLQDLVGKFNYSADYFSKLIREITGMTYSQFLQFIRLNKAAELLTATTLPINKIASEVGYNNLQFFYQLFHAKYEMTPNAYRKKHR</sequence>
<evidence type="ECO:0000313" key="5">
    <source>
        <dbReference type="EMBL" id="MBC1937234.1"/>
    </source>
</evidence>
<dbReference type="InterPro" id="IPR011051">
    <property type="entry name" value="RmlC_Cupin_sf"/>
</dbReference>
<name>A0A7X0Y634_9LIST</name>
<evidence type="ECO:0000256" key="3">
    <source>
        <dbReference type="ARBA" id="ARBA00023163"/>
    </source>
</evidence>
<dbReference type="PANTHER" id="PTHR43280:SF2">
    <property type="entry name" value="HTH-TYPE TRANSCRIPTIONAL REGULATOR EXSA"/>
    <property type="match status" value="1"/>
</dbReference>
<reference evidence="5 6" key="1">
    <citation type="submission" date="2020-03" db="EMBL/GenBank/DDBJ databases">
        <title>Soil Listeria distribution.</title>
        <authorList>
            <person name="Liao J."/>
            <person name="Wiedmann M."/>
        </authorList>
    </citation>
    <scope>NUCLEOTIDE SEQUENCE [LARGE SCALE GENOMIC DNA]</scope>
    <source>
        <strain evidence="5 6">FSL L7-0741</strain>
    </source>
</reference>
<dbReference type="PANTHER" id="PTHR43280">
    <property type="entry name" value="ARAC-FAMILY TRANSCRIPTIONAL REGULATOR"/>
    <property type="match status" value="1"/>
</dbReference>
<dbReference type="InterPro" id="IPR018060">
    <property type="entry name" value="HTH_AraC"/>
</dbReference>
<accession>A0A7X0Y634</accession>
<dbReference type="SMART" id="SM00342">
    <property type="entry name" value="HTH_ARAC"/>
    <property type="match status" value="1"/>
</dbReference>
<gene>
    <name evidence="5" type="ORF">HCA69_12705</name>
</gene>
<dbReference type="Pfam" id="PF12833">
    <property type="entry name" value="HTH_18"/>
    <property type="match status" value="1"/>
</dbReference>
<evidence type="ECO:0000256" key="1">
    <source>
        <dbReference type="ARBA" id="ARBA00023015"/>
    </source>
</evidence>
<comment type="caution">
    <text evidence="5">The sequence shown here is derived from an EMBL/GenBank/DDBJ whole genome shotgun (WGS) entry which is preliminary data.</text>
</comment>
<dbReference type="InterPro" id="IPR009057">
    <property type="entry name" value="Homeodomain-like_sf"/>
</dbReference>
<keyword evidence="1" id="KW-0805">Transcription regulation</keyword>
<evidence type="ECO:0000259" key="4">
    <source>
        <dbReference type="PROSITE" id="PS01124"/>
    </source>
</evidence>
<dbReference type="Gene3D" id="2.60.120.10">
    <property type="entry name" value="Jelly Rolls"/>
    <property type="match status" value="1"/>
</dbReference>
<keyword evidence="2" id="KW-0238">DNA-binding</keyword>